<dbReference type="Pfam" id="PF00668">
    <property type="entry name" value="Condensation"/>
    <property type="match status" value="1"/>
</dbReference>
<dbReference type="SUPFAM" id="SSF56801">
    <property type="entry name" value="Acetyl-CoA synthetase-like"/>
    <property type="match status" value="1"/>
</dbReference>
<dbReference type="PROSITE" id="PS00455">
    <property type="entry name" value="AMP_BINDING"/>
    <property type="match status" value="1"/>
</dbReference>
<evidence type="ECO:0000313" key="5">
    <source>
        <dbReference type="EMBL" id="SFB79532.1"/>
    </source>
</evidence>
<dbReference type="InterPro" id="IPR045851">
    <property type="entry name" value="AMP-bd_C_sf"/>
</dbReference>
<keyword evidence="6" id="KW-1185">Reference proteome</keyword>
<dbReference type="Gene3D" id="3.40.50.12780">
    <property type="entry name" value="N-terminal domain of ligase-like"/>
    <property type="match status" value="1"/>
</dbReference>
<evidence type="ECO:0000313" key="6">
    <source>
        <dbReference type="Proteomes" id="UP000198862"/>
    </source>
</evidence>
<dbReference type="CDD" id="cd05930">
    <property type="entry name" value="A_NRPS"/>
    <property type="match status" value="1"/>
</dbReference>
<dbReference type="Gene3D" id="3.40.50.1820">
    <property type="entry name" value="alpha/beta hydrolase"/>
    <property type="match status" value="1"/>
</dbReference>
<dbReference type="PANTHER" id="PTHR45527:SF1">
    <property type="entry name" value="FATTY ACID SYNTHASE"/>
    <property type="match status" value="1"/>
</dbReference>
<protein>
    <submittedName>
        <fullName evidence="5">AMP-binding enzyme C-terminal domain-containing protein</fullName>
    </submittedName>
</protein>
<name>A0A1I1DYQ8_9GAMM</name>
<dbReference type="InterPro" id="IPR023213">
    <property type="entry name" value="CAT-like_dom_sf"/>
</dbReference>
<dbReference type="InterPro" id="IPR036736">
    <property type="entry name" value="ACP-like_sf"/>
</dbReference>
<dbReference type="GO" id="GO:0005737">
    <property type="term" value="C:cytoplasm"/>
    <property type="evidence" value="ECO:0007669"/>
    <property type="project" value="TreeGrafter"/>
</dbReference>
<organism evidence="5 6">
    <name type="scientific">Pseudoalteromonas denitrificans DSM 6059</name>
    <dbReference type="NCBI Taxonomy" id="1123010"/>
    <lineage>
        <taxon>Bacteria</taxon>
        <taxon>Pseudomonadati</taxon>
        <taxon>Pseudomonadota</taxon>
        <taxon>Gammaproteobacteria</taxon>
        <taxon>Alteromonadales</taxon>
        <taxon>Pseudoalteromonadaceae</taxon>
        <taxon>Pseudoalteromonas</taxon>
    </lineage>
</organism>
<dbReference type="Gene3D" id="3.30.300.30">
    <property type="match status" value="1"/>
</dbReference>
<dbReference type="Gene3D" id="1.10.1200.10">
    <property type="entry name" value="ACP-like"/>
    <property type="match status" value="1"/>
</dbReference>
<dbReference type="InterPro" id="IPR001031">
    <property type="entry name" value="Thioesterase"/>
</dbReference>
<gene>
    <name evidence="5" type="ORF">SAMN02745724_00108</name>
</gene>
<feature type="domain" description="Carrier" evidence="4">
    <location>
        <begin position="1001"/>
        <end position="1076"/>
    </location>
</feature>
<dbReference type="SUPFAM" id="SSF53474">
    <property type="entry name" value="alpha/beta-Hydrolases"/>
    <property type="match status" value="1"/>
</dbReference>
<dbReference type="Pfam" id="PF13193">
    <property type="entry name" value="AMP-binding_C"/>
    <property type="match status" value="1"/>
</dbReference>
<sequence length="1340" mass="151848">MVTNQQISSELHKKNIENILPLTSLQTGMLYHDLVEREQGKSGKSYNQQLSFRISGPLNKIAFELSWQQLINRHAALRTVYKHDKAAEPMQIVLRKRNFTLHYIDLSALNNIQQQEQLHINIKQDRALGFDIENELLLRLTLVKISPKEHWVLWSFHHIVLDGWCITPLQQELFSFYEHNLKNTQTHLSPAPAYSDYVEWIRRQDLHLGFWHQQLKGFYDVTSPPLAIFQQAVNQNKDEQPGYSIVTARVQGKTYQKMQALGQKTGATLSTLIHAIWGIYLGKVNDCNDVVFGSVQSTRPMARGQFDNLIGLCINTIPCRIKFNQTSNFYQIAKQTQDDFLGYIEHGTTGLSDIKEQCSTSKSLFDHYIAFENYPAIDQDSEGREVLSKDLYADQMTAFMPTSYHFHLSVFPAKDELEIAFKYKAHYVEAENIESIAQSFIQLAECLVTQPECAVNNIPLLNDRQQYIIKQHSQGAKKIVNSNNVIELYQKNINKIKHQQALVDTHFSLTHEQLDNASNRLAQSIVSSGYDGPVALLGYASAQMVIAMFACLRLGIAYIPLDPSNPIKRTQAILTAAKAKLVISNISEKTSVDHVLFNHDGCRAIYIDMNELQSLKEPNSDTFVNKAQIDSDAYIIFTSGSTGEPKGVPVKQKALLNYILWSQDKFSLDAADSSILLTSFCFDLGYTALFGSLIWGGTLHIANEQQRRDPNWLNHYLVKNPISFIKITPSYLHMLIKTVGAQQLFNNSKLKSLILGGEELDYADLEALHRYQPLLNIYNHYGPSENTIGCSAHFLTDTDFIRQQQVIGEPAFNVQNYVCGSDMALLPAYVEGDLYLGGEQLINSYLDKKNNSGRLVTCFEIDNKKLYKSGDRAYRDHKGLLVFSGREEQSCKIDGYRVDLKSIQRILIEHDQIKDALVTHFKDKDNLSKIIALLIPEASYTITLESLRDWLSNQLPSYMLPSEHIMVSRFPITANGKLDQKKLTEFWQHSFQSSVDNSANKPINHTEFVLLKIWQKILFRDHISINDDFFALGGHSIKAILCLGEMRKQLSIELPIQSIFNNPTISKLAKLINQKRYDMSADNQQHVLLPLDIRHKKAQQVVYCLPPAIGTPTIYKELFMALNLPLNAYGFQCGGFMSEDSNALSLETLADIAAEQISEHYQGIKQQSNALIMAYSFGGILALEVGKRLETKGIKLPMVLIDASLSQNQDVTQYSLTALKENSYWRGVIGILEESCSEAQFDKITQGAVNNQQRMLRYLNTHEQDLKLINSPLVCIEANANLASASMIDFANKTSQKILVLKTPGDHFSIFQPPNIEILLENLRDTLKDFLEEASLEVLS</sequence>
<dbReference type="Pfam" id="PF00550">
    <property type="entry name" value="PP-binding"/>
    <property type="match status" value="1"/>
</dbReference>
<evidence type="ECO:0000256" key="3">
    <source>
        <dbReference type="ARBA" id="ARBA00022553"/>
    </source>
</evidence>
<dbReference type="EMBL" id="FOLO01000001">
    <property type="protein sequence ID" value="SFB79532.1"/>
    <property type="molecule type" value="Genomic_DNA"/>
</dbReference>
<dbReference type="InterPro" id="IPR029058">
    <property type="entry name" value="AB_hydrolase_fold"/>
</dbReference>
<dbReference type="GO" id="GO:0044550">
    <property type="term" value="P:secondary metabolite biosynthetic process"/>
    <property type="evidence" value="ECO:0007669"/>
    <property type="project" value="TreeGrafter"/>
</dbReference>
<dbReference type="Gene3D" id="3.30.559.10">
    <property type="entry name" value="Chloramphenicol acetyltransferase-like domain"/>
    <property type="match status" value="1"/>
</dbReference>
<dbReference type="STRING" id="1123010.SAMN02745724_00108"/>
<dbReference type="InterPro" id="IPR009081">
    <property type="entry name" value="PP-bd_ACP"/>
</dbReference>
<accession>A0A1I1DYQ8</accession>
<keyword evidence="3" id="KW-0597">Phosphoprotein</keyword>
<evidence type="ECO:0000256" key="2">
    <source>
        <dbReference type="ARBA" id="ARBA00022450"/>
    </source>
</evidence>
<proteinExistence type="predicted"/>
<dbReference type="SUPFAM" id="SSF52777">
    <property type="entry name" value="CoA-dependent acyltransferases"/>
    <property type="match status" value="2"/>
</dbReference>
<evidence type="ECO:0000256" key="1">
    <source>
        <dbReference type="ARBA" id="ARBA00001957"/>
    </source>
</evidence>
<dbReference type="Pfam" id="PF00975">
    <property type="entry name" value="Thioesterase"/>
    <property type="match status" value="1"/>
</dbReference>
<reference evidence="5 6" key="1">
    <citation type="submission" date="2016-10" db="EMBL/GenBank/DDBJ databases">
        <authorList>
            <person name="de Groot N.N."/>
        </authorList>
    </citation>
    <scope>NUCLEOTIDE SEQUENCE [LARGE SCALE GENOMIC DNA]</scope>
    <source>
        <strain evidence="5 6">DSM 6059</strain>
    </source>
</reference>
<dbReference type="Gene3D" id="3.30.559.30">
    <property type="entry name" value="Nonribosomal peptide synthetase, condensation domain"/>
    <property type="match status" value="1"/>
</dbReference>
<dbReference type="InterPro" id="IPR001242">
    <property type="entry name" value="Condensation_dom"/>
</dbReference>
<dbReference type="Pfam" id="PF00501">
    <property type="entry name" value="AMP-binding"/>
    <property type="match status" value="1"/>
</dbReference>
<comment type="cofactor">
    <cofactor evidence="1">
        <name>pantetheine 4'-phosphate</name>
        <dbReference type="ChEBI" id="CHEBI:47942"/>
    </cofactor>
</comment>
<dbReference type="GO" id="GO:0031177">
    <property type="term" value="F:phosphopantetheine binding"/>
    <property type="evidence" value="ECO:0007669"/>
    <property type="project" value="TreeGrafter"/>
</dbReference>
<dbReference type="InterPro" id="IPR020845">
    <property type="entry name" value="AMP-binding_CS"/>
</dbReference>
<dbReference type="InterPro" id="IPR042099">
    <property type="entry name" value="ANL_N_sf"/>
</dbReference>
<dbReference type="GO" id="GO:0043041">
    <property type="term" value="P:amino acid activation for nonribosomal peptide biosynthetic process"/>
    <property type="evidence" value="ECO:0007669"/>
    <property type="project" value="TreeGrafter"/>
</dbReference>
<keyword evidence="2" id="KW-0596">Phosphopantetheine</keyword>
<dbReference type="SUPFAM" id="SSF47336">
    <property type="entry name" value="ACP-like"/>
    <property type="match status" value="1"/>
</dbReference>
<dbReference type="PROSITE" id="PS50075">
    <property type="entry name" value="CARRIER"/>
    <property type="match status" value="1"/>
</dbReference>
<dbReference type="PANTHER" id="PTHR45527">
    <property type="entry name" value="NONRIBOSOMAL PEPTIDE SYNTHETASE"/>
    <property type="match status" value="1"/>
</dbReference>
<evidence type="ECO:0000259" key="4">
    <source>
        <dbReference type="PROSITE" id="PS50075"/>
    </source>
</evidence>
<dbReference type="Proteomes" id="UP000198862">
    <property type="component" value="Unassembled WGS sequence"/>
</dbReference>
<dbReference type="InterPro" id="IPR025110">
    <property type="entry name" value="AMP-bd_C"/>
</dbReference>
<dbReference type="InterPro" id="IPR000873">
    <property type="entry name" value="AMP-dep_synth/lig_dom"/>
</dbReference>
<dbReference type="GO" id="GO:0003824">
    <property type="term" value="F:catalytic activity"/>
    <property type="evidence" value="ECO:0007669"/>
    <property type="project" value="InterPro"/>
</dbReference>
<dbReference type="FunFam" id="1.10.1200.10:FF:000005">
    <property type="entry name" value="Nonribosomal peptide synthetase 1"/>
    <property type="match status" value="1"/>
</dbReference>